<evidence type="ECO:0000313" key="10">
    <source>
        <dbReference type="Proteomes" id="UP000004994"/>
    </source>
</evidence>
<sequence length="231" mass="25603">MLQNFINNPIIIEHLKNLPPWSYHKHWNEHYKGDFTNLVRVLLKERLALHSPSSATSAAAAATTSFSRLSYHHLRSRSFAIPTAALRQVSSLRSSNSGSRFNLTGPRFNLFHPKPFLFNPLSKPTSRNPPSPKPITASSSPESDKVVIVDVKPKTQGAKLIPLIISVSIGLIVRFLVPRPPEVSPQAWQLLSIFLSTIAGLVLSPLPVGAWAFLGLTNLSFDQDSNLFKRL</sequence>
<dbReference type="InterPro" id="IPR001898">
    <property type="entry name" value="SLC13A/DASS"/>
</dbReference>
<comment type="subcellular location">
    <subcellularLocation>
        <location evidence="1">Plastid</location>
        <location evidence="1">Chloroplast inner membrane</location>
        <topology evidence="1">Multi-pass membrane protein</topology>
    </subcellularLocation>
</comment>
<dbReference type="InParanoid" id="A0A3Q7FBB8"/>
<dbReference type="STRING" id="4081.A0A3Q7FBB8"/>
<dbReference type="Gramene" id="Solyc01g105545.1.1">
    <property type="protein sequence ID" value="Solyc01g105545.1.1"/>
    <property type="gene ID" value="Solyc01g105545.1"/>
</dbReference>
<evidence type="ECO:0000256" key="4">
    <source>
        <dbReference type="ARBA" id="ARBA00022780"/>
    </source>
</evidence>
<dbReference type="PANTHER" id="PTHR42826">
    <property type="entry name" value="DICARBOXYLATE TRANSPORTER 2.1, CHLOROPLASTIC"/>
    <property type="match status" value="1"/>
</dbReference>
<keyword evidence="3 8" id="KW-0812">Transmembrane</keyword>
<feature type="region of interest" description="Disordered" evidence="7">
    <location>
        <begin position="121"/>
        <end position="141"/>
    </location>
</feature>
<evidence type="ECO:0000256" key="2">
    <source>
        <dbReference type="ARBA" id="ARBA00007349"/>
    </source>
</evidence>
<dbReference type="GO" id="GO:0015140">
    <property type="term" value="F:malate transmembrane transporter activity"/>
    <property type="evidence" value="ECO:0007669"/>
    <property type="project" value="UniProtKB-ARBA"/>
</dbReference>
<evidence type="ECO:0000256" key="5">
    <source>
        <dbReference type="ARBA" id="ARBA00022989"/>
    </source>
</evidence>
<keyword evidence="4" id="KW-0934">Plastid</keyword>
<dbReference type="InterPro" id="IPR030676">
    <property type="entry name" value="CitT-rel"/>
</dbReference>
<proteinExistence type="inferred from homology"/>
<keyword evidence="10" id="KW-1185">Reference proteome</keyword>
<dbReference type="Proteomes" id="UP000004994">
    <property type="component" value="Chromosome 1"/>
</dbReference>
<keyword evidence="6 8" id="KW-0472">Membrane</keyword>
<evidence type="ECO:0000256" key="1">
    <source>
        <dbReference type="ARBA" id="ARBA00004478"/>
    </source>
</evidence>
<dbReference type="GO" id="GO:0009706">
    <property type="term" value="C:chloroplast inner membrane"/>
    <property type="evidence" value="ECO:0007669"/>
    <property type="project" value="UniProtKB-SubCell"/>
</dbReference>
<dbReference type="AlphaFoldDB" id="A0A3Q7FBB8"/>
<dbReference type="OMA" id="HWNEHYK"/>
<comment type="similarity">
    <text evidence="2">Belongs to the SLC13A/DASS transporter (TC 2.A.47) family. DIT1 subfamily.</text>
</comment>
<feature type="transmembrane region" description="Helical" evidence="8">
    <location>
        <begin position="189"/>
        <end position="214"/>
    </location>
</feature>
<reference evidence="9" key="2">
    <citation type="submission" date="2019-01" db="UniProtKB">
        <authorList>
            <consortium name="EnsemblPlants"/>
        </authorList>
    </citation>
    <scope>IDENTIFICATION</scope>
    <source>
        <strain evidence="9">cv. Heinz 1706</strain>
    </source>
</reference>
<feature type="transmembrane region" description="Helical" evidence="8">
    <location>
        <begin position="160"/>
        <end position="177"/>
    </location>
</feature>
<evidence type="ECO:0000313" key="9">
    <source>
        <dbReference type="EnsemblPlants" id="Solyc01g105545.1.1"/>
    </source>
</evidence>
<dbReference type="Pfam" id="PF00939">
    <property type="entry name" value="Na_sulph_symp"/>
    <property type="match status" value="1"/>
</dbReference>
<name>A0A3Q7FBB8_SOLLC</name>
<evidence type="ECO:0000256" key="8">
    <source>
        <dbReference type="SAM" id="Phobius"/>
    </source>
</evidence>
<dbReference type="EnsemblPlants" id="Solyc01g105545.1.1">
    <property type="protein sequence ID" value="Solyc01g105545.1.1"/>
    <property type="gene ID" value="Solyc01g105545.1"/>
</dbReference>
<keyword evidence="4" id="KW-1001">Plastid inner membrane</keyword>
<reference evidence="9" key="1">
    <citation type="journal article" date="2012" name="Nature">
        <title>The tomato genome sequence provides insights into fleshy fruit evolution.</title>
        <authorList>
            <consortium name="Tomato Genome Consortium"/>
        </authorList>
    </citation>
    <scope>NUCLEOTIDE SEQUENCE [LARGE SCALE GENOMIC DNA]</scope>
    <source>
        <strain evidence="9">cv. Heinz 1706</strain>
    </source>
</reference>
<evidence type="ECO:0000256" key="7">
    <source>
        <dbReference type="SAM" id="MobiDB-lite"/>
    </source>
</evidence>
<evidence type="ECO:0000256" key="6">
    <source>
        <dbReference type="ARBA" id="ARBA00023136"/>
    </source>
</evidence>
<organism evidence="9">
    <name type="scientific">Solanum lycopersicum</name>
    <name type="common">Tomato</name>
    <name type="synonym">Lycopersicon esculentum</name>
    <dbReference type="NCBI Taxonomy" id="4081"/>
    <lineage>
        <taxon>Eukaryota</taxon>
        <taxon>Viridiplantae</taxon>
        <taxon>Streptophyta</taxon>
        <taxon>Embryophyta</taxon>
        <taxon>Tracheophyta</taxon>
        <taxon>Spermatophyta</taxon>
        <taxon>Magnoliopsida</taxon>
        <taxon>eudicotyledons</taxon>
        <taxon>Gunneridae</taxon>
        <taxon>Pentapetalae</taxon>
        <taxon>asterids</taxon>
        <taxon>lamiids</taxon>
        <taxon>Solanales</taxon>
        <taxon>Solanaceae</taxon>
        <taxon>Solanoideae</taxon>
        <taxon>Solaneae</taxon>
        <taxon>Solanum</taxon>
        <taxon>Solanum subgen. Lycopersicon</taxon>
    </lineage>
</organism>
<evidence type="ECO:0000256" key="3">
    <source>
        <dbReference type="ARBA" id="ARBA00022692"/>
    </source>
</evidence>
<protein>
    <submittedName>
        <fullName evidence="9">Uncharacterized protein</fullName>
    </submittedName>
</protein>
<keyword evidence="5 8" id="KW-1133">Transmembrane helix</keyword>
<accession>A0A3Q7FBB8</accession>